<reference evidence="1" key="1">
    <citation type="submission" date="2014-11" db="EMBL/GenBank/DDBJ databases">
        <authorList>
            <person name="Amaro Gonzalez C."/>
        </authorList>
    </citation>
    <scope>NUCLEOTIDE SEQUENCE</scope>
</reference>
<dbReference type="AlphaFoldDB" id="A0A0E9SRK1"/>
<proteinExistence type="predicted"/>
<name>A0A0E9SRK1_ANGAN</name>
<sequence length="31" mass="3418">MRGLYSAGINSLIGEHQRPLLVDRAFTSSDL</sequence>
<dbReference type="EMBL" id="GBXM01065307">
    <property type="protein sequence ID" value="JAH43270.1"/>
    <property type="molecule type" value="Transcribed_RNA"/>
</dbReference>
<evidence type="ECO:0000313" key="1">
    <source>
        <dbReference type="EMBL" id="JAH43270.1"/>
    </source>
</evidence>
<organism evidence="1">
    <name type="scientific">Anguilla anguilla</name>
    <name type="common">European freshwater eel</name>
    <name type="synonym">Muraena anguilla</name>
    <dbReference type="NCBI Taxonomy" id="7936"/>
    <lineage>
        <taxon>Eukaryota</taxon>
        <taxon>Metazoa</taxon>
        <taxon>Chordata</taxon>
        <taxon>Craniata</taxon>
        <taxon>Vertebrata</taxon>
        <taxon>Euteleostomi</taxon>
        <taxon>Actinopterygii</taxon>
        <taxon>Neopterygii</taxon>
        <taxon>Teleostei</taxon>
        <taxon>Anguilliformes</taxon>
        <taxon>Anguillidae</taxon>
        <taxon>Anguilla</taxon>
    </lineage>
</organism>
<accession>A0A0E9SRK1</accession>
<protein>
    <submittedName>
        <fullName evidence="1">Uncharacterized protein</fullName>
    </submittedName>
</protein>
<reference evidence="1" key="2">
    <citation type="journal article" date="2015" name="Fish Shellfish Immunol.">
        <title>Early steps in the European eel (Anguilla anguilla)-Vibrio vulnificus interaction in the gills: Role of the RtxA13 toxin.</title>
        <authorList>
            <person name="Callol A."/>
            <person name="Pajuelo D."/>
            <person name="Ebbesson L."/>
            <person name="Teles M."/>
            <person name="MacKenzie S."/>
            <person name="Amaro C."/>
        </authorList>
    </citation>
    <scope>NUCLEOTIDE SEQUENCE</scope>
</reference>